<dbReference type="Gene3D" id="2.60.15.10">
    <property type="entry name" value="F0F1 ATP synthase delta/epsilon subunit, N-terminal"/>
    <property type="match status" value="1"/>
</dbReference>
<evidence type="ECO:0000256" key="10">
    <source>
        <dbReference type="ARBA" id="ARBA00023136"/>
    </source>
</evidence>
<evidence type="ECO:0000256" key="2">
    <source>
        <dbReference type="ARBA" id="ARBA00004202"/>
    </source>
</evidence>
<feature type="domain" description="ATP synthase F1 complex delta/epsilon subunit N-terminal" evidence="18">
    <location>
        <begin position="4"/>
        <end position="82"/>
    </location>
</feature>
<dbReference type="InterPro" id="IPR020546">
    <property type="entry name" value="ATP_synth_F1_dsu/esu_N"/>
</dbReference>
<proteinExistence type="inferred from homology"/>
<name>A0A451DBX4_9GAMM</name>
<sequence>MTFYLNVVSAEIRIFSGLVHSIQVSGSEGELGVYPHHTPLLTTIKPGMVSIIHTDKKKEIIFLSGGILEIQPLVVNILADTAIRGSELDERLILKAKNAAIERLNKKHDEIDFVLASSELSQALAKLRVINLMKKTV</sequence>
<evidence type="ECO:0000256" key="13">
    <source>
        <dbReference type="ARBA" id="ARBA00030215"/>
    </source>
</evidence>
<comment type="function">
    <text evidence="1 15">Produces ATP from ADP in the presence of a proton gradient across the membrane.</text>
</comment>
<dbReference type="EMBL" id="LR217720">
    <property type="protein sequence ID" value="VFP83910.1"/>
    <property type="molecule type" value="Genomic_DNA"/>
</dbReference>
<keyword evidence="8 15" id="KW-0375">Hydrogen ion transport</keyword>
<comment type="subcellular location">
    <subcellularLocation>
        <location evidence="2 15">Cell membrane</location>
        <topology evidence="2 15">Peripheral membrane protein</topology>
    </subcellularLocation>
</comment>
<evidence type="ECO:0000256" key="12">
    <source>
        <dbReference type="ARBA" id="ARBA00023310"/>
    </source>
</evidence>
<dbReference type="AlphaFoldDB" id="A0A451DBX4"/>
<evidence type="ECO:0000256" key="3">
    <source>
        <dbReference type="ARBA" id="ARBA00005712"/>
    </source>
</evidence>
<evidence type="ECO:0000256" key="4">
    <source>
        <dbReference type="ARBA" id="ARBA00011648"/>
    </source>
</evidence>
<evidence type="ECO:0000256" key="14">
    <source>
        <dbReference type="ARBA" id="ARBA00031795"/>
    </source>
</evidence>
<evidence type="ECO:0000313" key="19">
    <source>
        <dbReference type="EMBL" id="VFP83910.1"/>
    </source>
</evidence>
<dbReference type="InterPro" id="IPR001469">
    <property type="entry name" value="ATP_synth_F1_dsu/esu"/>
</dbReference>
<dbReference type="RefSeq" id="WP_157989485.1">
    <property type="nucleotide sequence ID" value="NZ_LR217720.1"/>
</dbReference>
<dbReference type="InterPro" id="IPR036771">
    <property type="entry name" value="ATPsynth_dsu/esu_N"/>
</dbReference>
<dbReference type="FunFam" id="2.60.15.10:FF:000001">
    <property type="entry name" value="ATP synthase epsilon chain"/>
    <property type="match status" value="1"/>
</dbReference>
<gene>
    <name evidence="15 19" type="primary">atpC</name>
    <name evidence="19" type="ORF">ERCILAFE3058_023</name>
</gene>
<evidence type="ECO:0000259" key="17">
    <source>
        <dbReference type="Pfam" id="PF00401"/>
    </source>
</evidence>
<dbReference type="GO" id="GO:0005886">
    <property type="term" value="C:plasma membrane"/>
    <property type="evidence" value="ECO:0007669"/>
    <property type="project" value="UniProtKB-SubCell"/>
</dbReference>
<evidence type="ECO:0000256" key="8">
    <source>
        <dbReference type="ARBA" id="ARBA00022781"/>
    </source>
</evidence>
<comment type="similarity">
    <text evidence="3 15 16">Belongs to the ATPase epsilon chain family.</text>
</comment>
<keyword evidence="6 15" id="KW-0813">Transport</keyword>
<reference evidence="19 20" key="1">
    <citation type="submission" date="2019-02" db="EMBL/GenBank/DDBJ databases">
        <authorList>
            <person name="Manzano-Marin A."/>
            <person name="Manzano-Marin A."/>
        </authorList>
    </citation>
    <scope>NUCLEOTIDE SEQUENCE [LARGE SCALE GENOMIC DNA]</scope>
    <source>
        <strain evidence="19 20">ErCilaricifoliae</strain>
    </source>
</reference>
<dbReference type="Gene3D" id="1.20.5.440">
    <property type="entry name" value="ATP synthase delta/epsilon subunit, C-terminal domain"/>
    <property type="match status" value="1"/>
</dbReference>
<dbReference type="OrthoDB" id="9791445at2"/>
<dbReference type="InterPro" id="IPR036794">
    <property type="entry name" value="ATP_F1_dsu/esu_C_sf"/>
</dbReference>
<keyword evidence="12 15" id="KW-0066">ATP synthesis</keyword>
<evidence type="ECO:0000313" key="20">
    <source>
        <dbReference type="Proteomes" id="UP000294418"/>
    </source>
</evidence>
<protein>
    <recommendedName>
        <fullName evidence="5 15">ATP synthase epsilon chain</fullName>
    </recommendedName>
    <alternativeName>
        <fullName evidence="14 15">ATP synthase F1 sector epsilon subunit</fullName>
    </alternativeName>
    <alternativeName>
        <fullName evidence="13 15">F-ATPase epsilon subunit</fullName>
    </alternativeName>
</protein>
<dbReference type="Proteomes" id="UP000294418">
    <property type="component" value="Chromosome"/>
</dbReference>
<dbReference type="GO" id="GO:0046933">
    <property type="term" value="F:proton-transporting ATP synthase activity, rotational mechanism"/>
    <property type="evidence" value="ECO:0007669"/>
    <property type="project" value="UniProtKB-UniRule"/>
</dbReference>
<dbReference type="Pfam" id="PF02823">
    <property type="entry name" value="ATP-synt_DE_N"/>
    <property type="match status" value="1"/>
</dbReference>
<evidence type="ECO:0000256" key="7">
    <source>
        <dbReference type="ARBA" id="ARBA00022475"/>
    </source>
</evidence>
<dbReference type="CDD" id="cd12152">
    <property type="entry name" value="F1-ATPase_delta"/>
    <property type="match status" value="1"/>
</dbReference>
<dbReference type="InterPro" id="IPR020547">
    <property type="entry name" value="ATP_synth_F1_esu_C"/>
</dbReference>
<evidence type="ECO:0000256" key="1">
    <source>
        <dbReference type="ARBA" id="ARBA00003543"/>
    </source>
</evidence>
<dbReference type="HAMAP" id="MF_00530">
    <property type="entry name" value="ATP_synth_epsil_bac"/>
    <property type="match status" value="1"/>
</dbReference>
<keyword evidence="9 15" id="KW-0406">Ion transport</keyword>
<accession>A0A451DBX4</accession>
<dbReference type="Pfam" id="PF00401">
    <property type="entry name" value="ATP-synt_DE"/>
    <property type="match status" value="1"/>
</dbReference>
<keyword evidence="7 15" id="KW-1003">Cell membrane</keyword>
<organism evidence="19 20">
    <name type="scientific">Candidatus Erwinia haradaeae</name>
    <dbReference type="NCBI Taxonomy" id="1922217"/>
    <lineage>
        <taxon>Bacteria</taxon>
        <taxon>Pseudomonadati</taxon>
        <taxon>Pseudomonadota</taxon>
        <taxon>Gammaproteobacteria</taxon>
        <taxon>Enterobacterales</taxon>
        <taxon>Erwiniaceae</taxon>
        <taxon>Erwinia</taxon>
    </lineage>
</organism>
<dbReference type="PANTHER" id="PTHR13822:SF10">
    <property type="entry name" value="ATP SYNTHASE EPSILON CHAIN, CHLOROPLASTIC"/>
    <property type="match status" value="1"/>
</dbReference>
<dbReference type="SUPFAM" id="SSF46604">
    <property type="entry name" value="Epsilon subunit of F1F0-ATP synthase C-terminal domain"/>
    <property type="match status" value="1"/>
</dbReference>
<keyword evidence="11 15" id="KW-0139">CF(1)</keyword>
<evidence type="ECO:0000256" key="5">
    <source>
        <dbReference type="ARBA" id="ARBA00014480"/>
    </source>
</evidence>
<dbReference type="PANTHER" id="PTHR13822">
    <property type="entry name" value="ATP SYNTHASE DELTA/EPSILON CHAIN"/>
    <property type="match status" value="1"/>
</dbReference>
<keyword evidence="10 15" id="KW-0472">Membrane</keyword>
<evidence type="ECO:0000256" key="15">
    <source>
        <dbReference type="HAMAP-Rule" id="MF_00530"/>
    </source>
</evidence>
<dbReference type="GO" id="GO:0045259">
    <property type="term" value="C:proton-transporting ATP synthase complex"/>
    <property type="evidence" value="ECO:0007669"/>
    <property type="project" value="UniProtKB-KW"/>
</dbReference>
<evidence type="ECO:0000256" key="11">
    <source>
        <dbReference type="ARBA" id="ARBA00023196"/>
    </source>
</evidence>
<dbReference type="NCBIfam" id="NF001847">
    <property type="entry name" value="PRK00571.1-4"/>
    <property type="match status" value="1"/>
</dbReference>
<comment type="subunit">
    <text evidence="4 15 16">F-type ATPases have 2 components, CF(1) - the catalytic core - and CF(0) - the membrane proton channel. CF(1) has five subunits: alpha(3), beta(3), gamma(1), delta(1), epsilon(1). CF(0) has three main subunits: a, b and c.</text>
</comment>
<evidence type="ECO:0000256" key="9">
    <source>
        <dbReference type="ARBA" id="ARBA00023065"/>
    </source>
</evidence>
<evidence type="ECO:0000256" key="16">
    <source>
        <dbReference type="RuleBase" id="RU003656"/>
    </source>
</evidence>
<dbReference type="NCBIfam" id="TIGR01216">
    <property type="entry name" value="ATP_synt_epsi"/>
    <property type="match status" value="1"/>
</dbReference>
<dbReference type="GO" id="GO:0005524">
    <property type="term" value="F:ATP binding"/>
    <property type="evidence" value="ECO:0007669"/>
    <property type="project" value="UniProtKB-UniRule"/>
</dbReference>
<evidence type="ECO:0000259" key="18">
    <source>
        <dbReference type="Pfam" id="PF02823"/>
    </source>
</evidence>
<dbReference type="SUPFAM" id="SSF51344">
    <property type="entry name" value="Epsilon subunit of F1F0-ATP synthase N-terminal domain"/>
    <property type="match status" value="1"/>
</dbReference>
<evidence type="ECO:0000256" key="6">
    <source>
        <dbReference type="ARBA" id="ARBA00022448"/>
    </source>
</evidence>
<feature type="domain" description="ATP synthase epsilon subunit C-terminal" evidence="17">
    <location>
        <begin position="94"/>
        <end position="130"/>
    </location>
</feature>